<evidence type="ECO:0008006" key="3">
    <source>
        <dbReference type="Google" id="ProtNLM"/>
    </source>
</evidence>
<protein>
    <recommendedName>
        <fullName evidence="3">Lipoprotein</fullName>
    </recommendedName>
</protein>
<dbReference type="KEGG" id="samy:DB32_004013"/>
<name>A0A0F6SFF7_9BACT</name>
<dbReference type="EMBL" id="CP011125">
    <property type="protein sequence ID" value="AKF06864.1"/>
    <property type="molecule type" value="Genomic_DNA"/>
</dbReference>
<dbReference type="STRING" id="927083.DB32_004013"/>
<organism evidence="1 2">
    <name type="scientific">Sandaracinus amylolyticus</name>
    <dbReference type="NCBI Taxonomy" id="927083"/>
    <lineage>
        <taxon>Bacteria</taxon>
        <taxon>Pseudomonadati</taxon>
        <taxon>Myxococcota</taxon>
        <taxon>Polyangia</taxon>
        <taxon>Polyangiales</taxon>
        <taxon>Sandaracinaceae</taxon>
        <taxon>Sandaracinus</taxon>
    </lineage>
</organism>
<evidence type="ECO:0000313" key="2">
    <source>
        <dbReference type="Proteomes" id="UP000034883"/>
    </source>
</evidence>
<gene>
    <name evidence="1" type="ORF">DB32_004013</name>
</gene>
<dbReference type="Proteomes" id="UP000034883">
    <property type="component" value="Chromosome"/>
</dbReference>
<accession>A0A0F6SFF7</accession>
<dbReference type="PROSITE" id="PS51257">
    <property type="entry name" value="PROKAR_LIPOPROTEIN"/>
    <property type="match status" value="1"/>
</dbReference>
<proteinExistence type="predicted"/>
<sequence>MRTVLLRFALATLVLAGCGLTPPGEIVFIPLTDPLLAQQVVDVDATTGEVRSWASAPLDSEDDRWIPYPGRVRIQVDHDLGRAPNGVLVYLSFTEDGRTPALAAGDLARIEVSNEEHVVVWNDTNGNYFARVVVF</sequence>
<reference evidence="1 2" key="1">
    <citation type="submission" date="2015-03" db="EMBL/GenBank/DDBJ databases">
        <title>Genome assembly of Sandaracinus amylolyticus DSM 53668.</title>
        <authorList>
            <person name="Sharma G."/>
            <person name="Subramanian S."/>
        </authorList>
    </citation>
    <scope>NUCLEOTIDE SEQUENCE [LARGE SCALE GENOMIC DNA]</scope>
    <source>
        <strain evidence="1 2">DSM 53668</strain>
    </source>
</reference>
<dbReference type="AlphaFoldDB" id="A0A0F6SFF7"/>
<keyword evidence="2" id="KW-1185">Reference proteome</keyword>
<dbReference type="RefSeq" id="WP_053234094.1">
    <property type="nucleotide sequence ID" value="NZ_CP011125.1"/>
</dbReference>
<evidence type="ECO:0000313" key="1">
    <source>
        <dbReference type="EMBL" id="AKF06864.1"/>
    </source>
</evidence>